<evidence type="ECO:0000256" key="1">
    <source>
        <dbReference type="SAM" id="MobiDB-lite"/>
    </source>
</evidence>
<proteinExistence type="predicted"/>
<sequence>IFSGMTGHDVATPDSLTSKTWKAARERRDASRRESACRIGLGNTGLQARGMRKVGGSRSTTMSHGIVFPTRTKNRSNKAAEPCVVCA</sequence>
<dbReference type="AlphaFoldDB" id="A0AAD2GY39"/>
<gene>
    <name evidence="2" type="ORF">MYCIT1_LOCUS6815</name>
</gene>
<reference evidence="2" key="1">
    <citation type="submission" date="2023-11" db="EMBL/GenBank/DDBJ databases">
        <authorList>
            <person name="De Vega J J."/>
            <person name="De Vega J J."/>
        </authorList>
    </citation>
    <scope>NUCLEOTIDE SEQUENCE</scope>
</reference>
<feature type="non-terminal residue" evidence="2">
    <location>
        <position position="87"/>
    </location>
</feature>
<feature type="compositionally biased region" description="Basic and acidic residues" evidence="1">
    <location>
        <begin position="23"/>
        <end position="35"/>
    </location>
</feature>
<dbReference type="Proteomes" id="UP001295794">
    <property type="component" value="Unassembled WGS sequence"/>
</dbReference>
<name>A0AAD2GY39_9AGAR</name>
<dbReference type="EMBL" id="CAVNYO010000096">
    <property type="protein sequence ID" value="CAK5265656.1"/>
    <property type="molecule type" value="Genomic_DNA"/>
</dbReference>
<keyword evidence="3" id="KW-1185">Reference proteome</keyword>
<evidence type="ECO:0000313" key="3">
    <source>
        <dbReference type="Proteomes" id="UP001295794"/>
    </source>
</evidence>
<feature type="non-terminal residue" evidence="2">
    <location>
        <position position="1"/>
    </location>
</feature>
<feature type="region of interest" description="Disordered" evidence="1">
    <location>
        <begin position="1"/>
        <end position="35"/>
    </location>
</feature>
<protein>
    <submittedName>
        <fullName evidence="2">Uncharacterized protein</fullName>
    </submittedName>
</protein>
<accession>A0AAD2GY39</accession>
<evidence type="ECO:0000313" key="2">
    <source>
        <dbReference type="EMBL" id="CAK5265656.1"/>
    </source>
</evidence>
<organism evidence="2 3">
    <name type="scientific">Mycena citricolor</name>
    <dbReference type="NCBI Taxonomy" id="2018698"/>
    <lineage>
        <taxon>Eukaryota</taxon>
        <taxon>Fungi</taxon>
        <taxon>Dikarya</taxon>
        <taxon>Basidiomycota</taxon>
        <taxon>Agaricomycotina</taxon>
        <taxon>Agaricomycetes</taxon>
        <taxon>Agaricomycetidae</taxon>
        <taxon>Agaricales</taxon>
        <taxon>Marasmiineae</taxon>
        <taxon>Mycenaceae</taxon>
        <taxon>Mycena</taxon>
    </lineage>
</organism>
<comment type="caution">
    <text evidence="2">The sequence shown here is derived from an EMBL/GenBank/DDBJ whole genome shotgun (WGS) entry which is preliminary data.</text>
</comment>